<dbReference type="InterPro" id="IPR029055">
    <property type="entry name" value="Ntn_hydrolases_N"/>
</dbReference>
<dbReference type="EMBL" id="MHJU01000007">
    <property type="protein sequence ID" value="OGY73812.1"/>
    <property type="molecule type" value="Genomic_DNA"/>
</dbReference>
<proteinExistence type="predicted"/>
<feature type="domain" description="SIS" evidence="9">
    <location>
        <begin position="458"/>
        <end position="594"/>
    </location>
</feature>
<dbReference type="InterPro" id="IPR001347">
    <property type="entry name" value="SIS_dom"/>
</dbReference>
<keyword evidence="4" id="KW-0032">Aminotransferase</keyword>
<evidence type="ECO:0000313" key="10">
    <source>
        <dbReference type="EMBL" id="OGY73812.1"/>
    </source>
</evidence>
<dbReference type="InterPro" id="IPR035466">
    <property type="entry name" value="GlmS/AgaS_SIS"/>
</dbReference>
<dbReference type="NCBIfam" id="TIGR01135">
    <property type="entry name" value="glmS"/>
    <property type="match status" value="1"/>
</dbReference>
<comment type="catalytic activity">
    <reaction evidence="1">
        <text>D-fructose 6-phosphate + L-glutamine = D-glucosamine 6-phosphate + L-glutamate</text>
        <dbReference type="Rhea" id="RHEA:13237"/>
        <dbReference type="ChEBI" id="CHEBI:29985"/>
        <dbReference type="ChEBI" id="CHEBI:58359"/>
        <dbReference type="ChEBI" id="CHEBI:58725"/>
        <dbReference type="ChEBI" id="CHEBI:61527"/>
        <dbReference type="EC" id="2.6.1.16"/>
    </reaction>
</comment>
<evidence type="ECO:0000256" key="6">
    <source>
        <dbReference type="ARBA" id="ARBA00022737"/>
    </source>
</evidence>
<sequence length="604" mass="66709">MCGIIGYSGPRSDAVKLVVLGLKKLEYRGYDSWGVGYVHADGTFGDPVKEVGAVGELSSDSPVYKRLTEERGAFVVIGHTRWATTGRVNKINAHPHFSNTGRIAIVQNGIVENFSELKKFLTAKGFHFKSETDTEVIVNFIEYELNRLKRKDTLSAVRSAFRRLLGRNAIVAIFEETGEMIIARSGSPLIIGVGKNEYFVASDIPAFLPYTNKVIYLDDGQIARIKKKEERAIEFYDIKTGKEIHRRVVTVDLKPESVDKGKFKHFMIKEIMEQKDTIRRAVQQDDGEIIKIARMIKRAYGTFSVACGTAGYASMVGEYLFSQIAQKHINFVVASEFGSYKSFLTARTLMLVTSQSGETADVLEAMKTARSKKVRIVSLVNVPDSSVAKESDYTFCLNAGPERAVASTKAYTAQIALHTMLAYAAAGRLQEAKQILINAAGHVNDMLNPRYERYLHDLARRLKNSADMYVIGRGLMYPVALEIALKIKEVSYIHADGLPGGELKHGTLALITKDTPCIVVVANDENKRAILSNAQEVKARGGYIIGISPENNSVFDSYIRVPDAGMAAPIVSIIPGQILAYHFAVLRGLDPDKPRNLAKSVTVK</sequence>
<evidence type="ECO:0000256" key="2">
    <source>
        <dbReference type="ARBA" id="ARBA00012916"/>
    </source>
</evidence>
<reference evidence="10 11" key="1">
    <citation type="journal article" date="2016" name="Nat. Commun.">
        <title>Thousands of microbial genomes shed light on interconnected biogeochemical processes in an aquifer system.</title>
        <authorList>
            <person name="Anantharaman K."/>
            <person name="Brown C.T."/>
            <person name="Hug L.A."/>
            <person name="Sharon I."/>
            <person name="Castelle C.J."/>
            <person name="Probst A.J."/>
            <person name="Thomas B.C."/>
            <person name="Singh A."/>
            <person name="Wilkins M.J."/>
            <person name="Karaoz U."/>
            <person name="Brodie E.L."/>
            <person name="Williams K.H."/>
            <person name="Hubbard S.S."/>
            <person name="Banfield J.F."/>
        </authorList>
    </citation>
    <scope>NUCLEOTIDE SEQUENCE [LARGE SCALE GENOMIC DNA]</scope>
</reference>
<feature type="domain" description="SIS" evidence="9">
    <location>
        <begin position="292"/>
        <end position="431"/>
    </location>
</feature>
<dbReference type="GO" id="GO:0097367">
    <property type="term" value="F:carbohydrate derivative binding"/>
    <property type="evidence" value="ECO:0007669"/>
    <property type="project" value="InterPro"/>
</dbReference>
<dbReference type="Proteomes" id="UP000178315">
    <property type="component" value="Unassembled WGS sequence"/>
</dbReference>
<dbReference type="Gene3D" id="3.60.20.10">
    <property type="entry name" value="Glutamine Phosphoribosylpyrophosphate, subunit 1, domain 1"/>
    <property type="match status" value="1"/>
</dbReference>
<dbReference type="SUPFAM" id="SSF56235">
    <property type="entry name" value="N-terminal nucleophile aminohydrolases (Ntn hydrolases)"/>
    <property type="match status" value="1"/>
</dbReference>
<dbReference type="InterPro" id="IPR005855">
    <property type="entry name" value="GFAT"/>
</dbReference>
<dbReference type="GO" id="GO:0006487">
    <property type="term" value="P:protein N-linked glycosylation"/>
    <property type="evidence" value="ECO:0007669"/>
    <property type="project" value="TreeGrafter"/>
</dbReference>
<name>A0A1G2AAG0_9BACT</name>
<dbReference type="GO" id="GO:0006047">
    <property type="term" value="P:UDP-N-acetylglucosamine metabolic process"/>
    <property type="evidence" value="ECO:0007669"/>
    <property type="project" value="TreeGrafter"/>
</dbReference>
<protein>
    <recommendedName>
        <fullName evidence="3">Glutamine--fructose-6-phosphate aminotransferase [isomerizing]</fullName>
        <ecNumber evidence="2">2.6.1.16</ecNumber>
    </recommendedName>
</protein>
<dbReference type="SUPFAM" id="SSF53697">
    <property type="entry name" value="SIS domain"/>
    <property type="match status" value="1"/>
</dbReference>
<evidence type="ECO:0000256" key="7">
    <source>
        <dbReference type="ARBA" id="ARBA00022962"/>
    </source>
</evidence>
<organism evidence="10 11">
    <name type="scientific">Candidatus Jacksonbacteria bacterium RIFCSPLOWO2_02_FULL_44_20</name>
    <dbReference type="NCBI Taxonomy" id="1798460"/>
    <lineage>
        <taxon>Bacteria</taxon>
        <taxon>Candidatus Jacksoniibacteriota</taxon>
    </lineage>
</organism>
<keyword evidence="6" id="KW-0677">Repeat</keyword>
<evidence type="ECO:0000259" key="8">
    <source>
        <dbReference type="PROSITE" id="PS51278"/>
    </source>
</evidence>
<dbReference type="PANTHER" id="PTHR10937">
    <property type="entry name" value="GLUCOSAMINE--FRUCTOSE-6-PHOSPHATE AMINOTRANSFERASE, ISOMERIZING"/>
    <property type="match status" value="1"/>
</dbReference>
<evidence type="ECO:0000256" key="5">
    <source>
        <dbReference type="ARBA" id="ARBA00022679"/>
    </source>
</evidence>
<dbReference type="GO" id="GO:0006002">
    <property type="term" value="P:fructose 6-phosphate metabolic process"/>
    <property type="evidence" value="ECO:0007669"/>
    <property type="project" value="TreeGrafter"/>
</dbReference>
<dbReference type="InterPro" id="IPR017932">
    <property type="entry name" value="GATase_2_dom"/>
</dbReference>
<dbReference type="EC" id="2.6.1.16" evidence="2"/>
<accession>A0A1G2AAG0</accession>
<evidence type="ECO:0000256" key="4">
    <source>
        <dbReference type="ARBA" id="ARBA00022576"/>
    </source>
</evidence>
<dbReference type="CDD" id="cd05008">
    <property type="entry name" value="SIS_GlmS_GlmD_1"/>
    <property type="match status" value="1"/>
</dbReference>
<dbReference type="InterPro" id="IPR047084">
    <property type="entry name" value="GFAT_N"/>
</dbReference>
<dbReference type="PROSITE" id="PS51464">
    <property type="entry name" value="SIS"/>
    <property type="match status" value="2"/>
</dbReference>
<evidence type="ECO:0000256" key="3">
    <source>
        <dbReference type="ARBA" id="ARBA00016090"/>
    </source>
</evidence>
<dbReference type="PROSITE" id="PS51278">
    <property type="entry name" value="GATASE_TYPE_2"/>
    <property type="match status" value="1"/>
</dbReference>
<dbReference type="CDD" id="cd05009">
    <property type="entry name" value="SIS_GlmS_GlmD_2"/>
    <property type="match status" value="1"/>
</dbReference>
<evidence type="ECO:0000256" key="1">
    <source>
        <dbReference type="ARBA" id="ARBA00001031"/>
    </source>
</evidence>
<dbReference type="PANTHER" id="PTHR10937:SF0">
    <property type="entry name" value="GLUTAMINE--FRUCTOSE-6-PHOSPHATE TRANSAMINASE (ISOMERIZING)"/>
    <property type="match status" value="1"/>
</dbReference>
<dbReference type="Pfam" id="PF13522">
    <property type="entry name" value="GATase_6"/>
    <property type="match status" value="1"/>
</dbReference>
<keyword evidence="5" id="KW-0808">Transferase</keyword>
<feature type="domain" description="Glutamine amidotransferase type-2" evidence="8">
    <location>
        <begin position="2"/>
        <end position="228"/>
    </location>
</feature>
<dbReference type="AlphaFoldDB" id="A0A1G2AAG0"/>
<dbReference type="Gene3D" id="3.40.50.10490">
    <property type="entry name" value="Glucose-6-phosphate isomerase like protein, domain 1"/>
    <property type="match status" value="2"/>
</dbReference>
<dbReference type="NCBIfam" id="NF001484">
    <property type="entry name" value="PRK00331.1"/>
    <property type="match status" value="1"/>
</dbReference>
<dbReference type="InterPro" id="IPR035490">
    <property type="entry name" value="GlmS/FrlB_SIS"/>
</dbReference>
<dbReference type="InterPro" id="IPR046348">
    <property type="entry name" value="SIS_dom_sf"/>
</dbReference>
<comment type="caution">
    <text evidence="10">The sequence shown here is derived from an EMBL/GenBank/DDBJ whole genome shotgun (WGS) entry which is preliminary data.</text>
</comment>
<gene>
    <name evidence="10" type="ORF">A3H61_02595</name>
</gene>
<dbReference type="Pfam" id="PF01380">
    <property type="entry name" value="SIS"/>
    <property type="match status" value="2"/>
</dbReference>
<dbReference type="GO" id="GO:0004360">
    <property type="term" value="F:glutamine-fructose-6-phosphate transaminase (isomerizing) activity"/>
    <property type="evidence" value="ECO:0007669"/>
    <property type="project" value="UniProtKB-EC"/>
</dbReference>
<dbReference type="CDD" id="cd00714">
    <property type="entry name" value="GFAT"/>
    <property type="match status" value="1"/>
</dbReference>
<evidence type="ECO:0000313" key="11">
    <source>
        <dbReference type="Proteomes" id="UP000178315"/>
    </source>
</evidence>
<evidence type="ECO:0000259" key="9">
    <source>
        <dbReference type="PROSITE" id="PS51464"/>
    </source>
</evidence>
<keyword evidence="7" id="KW-0315">Glutamine amidotransferase</keyword>